<reference evidence="14 15" key="1">
    <citation type="submission" date="2015-03" db="EMBL/GenBank/DDBJ databases">
        <title>Genome assembly of Sandaracinus amylolyticus DSM 53668.</title>
        <authorList>
            <person name="Sharma G."/>
            <person name="Subramanian S."/>
        </authorList>
    </citation>
    <scope>NUCLEOTIDE SEQUENCE [LARGE SCALE GENOMIC DNA]</scope>
    <source>
        <strain evidence="14 15">DSM 53668</strain>
    </source>
</reference>
<feature type="binding site" evidence="9">
    <location>
        <begin position="89"/>
        <end position="92"/>
    </location>
    <ligand>
        <name>ATP</name>
        <dbReference type="ChEBI" id="CHEBI:30616"/>
    </ligand>
</feature>
<dbReference type="HAMAP" id="MF_00124">
    <property type="entry name" value="Thymidine_kinase"/>
    <property type="match status" value="1"/>
</dbReference>
<dbReference type="EC" id="2.7.1.21" evidence="2 9"/>
<comment type="catalytic activity">
    <reaction evidence="9 12">
        <text>thymidine + ATP = dTMP + ADP + H(+)</text>
        <dbReference type="Rhea" id="RHEA:19129"/>
        <dbReference type="ChEBI" id="CHEBI:15378"/>
        <dbReference type="ChEBI" id="CHEBI:17748"/>
        <dbReference type="ChEBI" id="CHEBI:30616"/>
        <dbReference type="ChEBI" id="CHEBI:63528"/>
        <dbReference type="ChEBI" id="CHEBI:456216"/>
        <dbReference type="EC" id="2.7.1.21"/>
    </reaction>
</comment>
<feature type="binding site" evidence="9">
    <location>
        <position position="181"/>
    </location>
    <ligand>
        <name>Zn(2+)</name>
        <dbReference type="ChEBI" id="CHEBI:29105"/>
    </ligand>
</feature>
<dbReference type="GO" id="GO:0004797">
    <property type="term" value="F:thymidine kinase activity"/>
    <property type="evidence" value="ECO:0007669"/>
    <property type="project" value="UniProtKB-UniRule"/>
</dbReference>
<evidence type="ECO:0000256" key="5">
    <source>
        <dbReference type="ARBA" id="ARBA00022679"/>
    </source>
</evidence>
<keyword evidence="4 9" id="KW-0237">DNA synthesis</keyword>
<dbReference type="KEGG" id="samy:DB32_005762"/>
<dbReference type="GO" id="GO:0071897">
    <property type="term" value="P:DNA biosynthetic process"/>
    <property type="evidence" value="ECO:0007669"/>
    <property type="project" value="UniProtKB-KW"/>
</dbReference>
<dbReference type="GO" id="GO:0046104">
    <property type="term" value="P:thymidine metabolic process"/>
    <property type="evidence" value="ECO:0007669"/>
    <property type="project" value="TreeGrafter"/>
</dbReference>
<dbReference type="PANTHER" id="PTHR11441:SF0">
    <property type="entry name" value="THYMIDINE KINASE, CYTOSOLIC"/>
    <property type="match status" value="1"/>
</dbReference>
<evidence type="ECO:0000313" key="14">
    <source>
        <dbReference type="EMBL" id="AKF08613.1"/>
    </source>
</evidence>
<keyword evidence="9" id="KW-0862">Zinc</keyword>
<evidence type="ECO:0000256" key="11">
    <source>
        <dbReference type="PIRSR" id="PIRSR035805-2"/>
    </source>
</evidence>
<dbReference type="FunFam" id="3.40.50.300:FF:000384">
    <property type="entry name" value="Thymidine kinase"/>
    <property type="match status" value="1"/>
</dbReference>
<dbReference type="SUPFAM" id="SSF52540">
    <property type="entry name" value="P-loop containing nucleoside triphosphate hydrolases"/>
    <property type="match status" value="1"/>
</dbReference>
<comment type="subunit">
    <text evidence="9">Homotetramer.</text>
</comment>
<keyword evidence="5 9" id="KW-0808">Transferase</keyword>
<evidence type="ECO:0000256" key="7">
    <source>
        <dbReference type="ARBA" id="ARBA00022777"/>
    </source>
</evidence>
<evidence type="ECO:0000313" key="15">
    <source>
        <dbReference type="Proteomes" id="UP000034883"/>
    </source>
</evidence>
<keyword evidence="8 9" id="KW-0067">ATP-binding</keyword>
<feature type="binding site" evidence="9">
    <location>
        <position position="146"/>
    </location>
    <ligand>
        <name>Zn(2+)</name>
        <dbReference type="ChEBI" id="CHEBI:29105"/>
    </ligand>
</feature>
<evidence type="ECO:0000256" key="1">
    <source>
        <dbReference type="ARBA" id="ARBA00007587"/>
    </source>
</evidence>
<evidence type="ECO:0000256" key="4">
    <source>
        <dbReference type="ARBA" id="ARBA00022634"/>
    </source>
</evidence>
<dbReference type="STRING" id="927083.DB32_005762"/>
<keyword evidence="6 9" id="KW-0547">Nucleotide-binding</keyword>
<evidence type="ECO:0000256" key="3">
    <source>
        <dbReference type="ARBA" id="ARBA00022490"/>
    </source>
</evidence>
<dbReference type="AlphaFoldDB" id="A0A0F6YLT2"/>
<feature type="binding site" evidence="11">
    <location>
        <position position="174"/>
    </location>
    <ligand>
        <name>substrate</name>
    </ligand>
</feature>
<evidence type="ECO:0000256" key="10">
    <source>
        <dbReference type="PIRSR" id="PIRSR035805-1"/>
    </source>
</evidence>
<name>A0A0F6YLT2_9BACT</name>
<evidence type="ECO:0000256" key="2">
    <source>
        <dbReference type="ARBA" id="ARBA00012118"/>
    </source>
</evidence>
<dbReference type="Gene3D" id="3.40.50.300">
    <property type="entry name" value="P-loop containing nucleotide triphosphate hydrolases"/>
    <property type="match status" value="1"/>
</dbReference>
<comment type="subcellular location">
    <subcellularLocation>
        <location evidence="9">Cytoplasm</location>
    </subcellularLocation>
</comment>
<dbReference type="PANTHER" id="PTHR11441">
    <property type="entry name" value="THYMIDINE KINASE"/>
    <property type="match status" value="1"/>
</dbReference>
<feature type="binding site" evidence="9">
    <location>
        <position position="149"/>
    </location>
    <ligand>
        <name>Zn(2+)</name>
        <dbReference type="ChEBI" id="CHEBI:29105"/>
    </ligand>
</feature>
<evidence type="ECO:0000256" key="13">
    <source>
        <dbReference type="RuleBase" id="RU004165"/>
    </source>
</evidence>
<evidence type="ECO:0000256" key="12">
    <source>
        <dbReference type="RuleBase" id="RU000544"/>
    </source>
</evidence>
<sequence length="194" mass="21497">MHVMHGEIGWIELICGPMFSGKSEELIRRLKRAAIARQPLQIFKPRIDDRYHETKIVSHSEHSIEAVAVGSSDEIARAVHSETRVVGIDEVQFFDAGIVQVAERLADAGVRVICAGLDQDYTGKPFEPVPALLCIAEYVTKTLAICSRCGQPAGRSQRMIASGDRVLVGAKDAYEPRCRRCHSPRAEPSTERLF</sequence>
<dbReference type="GO" id="GO:0005829">
    <property type="term" value="C:cytosol"/>
    <property type="evidence" value="ECO:0007669"/>
    <property type="project" value="TreeGrafter"/>
</dbReference>
<feature type="binding site" evidence="9">
    <location>
        <position position="178"/>
    </location>
    <ligand>
        <name>Zn(2+)</name>
        <dbReference type="ChEBI" id="CHEBI:29105"/>
    </ligand>
</feature>
<evidence type="ECO:0000256" key="6">
    <source>
        <dbReference type="ARBA" id="ARBA00022741"/>
    </source>
</evidence>
<dbReference type="PROSITE" id="PS00603">
    <property type="entry name" value="TK_CELLULAR_TYPE"/>
    <property type="match status" value="1"/>
</dbReference>
<dbReference type="OrthoDB" id="9781579at2"/>
<gene>
    <name evidence="9" type="primary">tdk</name>
    <name evidence="14" type="ORF">DB32_005762</name>
</gene>
<dbReference type="PIRSF" id="PIRSF035805">
    <property type="entry name" value="TK_cell"/>
    <property type="match status" value="1"/>
</dbReference>
<keyword evidence="9" id="KW-0479">Metal-binding</keyword>
<keyword evidence="15" id="KW-1185">Reference proteome</keyword>
<feature type="binding site" evidence="11">
    <location>
        <begin position="166"/>
        <end position="169"/>
    </location>
    <ligand>
        <name>substrate</name>
    </ligand>
</feature>
<feature type="active site" description="Proton acceptor" evidence="9 10">
    <location>
        <position position="90"/>
    </location>
</feature>
<dbReference type="SUPFAM" id="SSF57716">
    <property type="entry name" value="Glucocorticoid receptor-like (DNA-binding domain)"/>
    <property type="match status" value="1"/>
</dbReference>
<proteinExistence type="inferred from homology"/>
<dbReference type="Pfam" id="PF00265">
    <property type="entry name" value="TK"/>
    <property type="match status" value="1"/>
</dbReference>
<accession>A0A0F6YLT2</accession>
<protein>
    <recommendedName>
        <fullName evidence="2 9">Thymidine kinase</fullName>
        <ecNumber evidence="2 9">2.7.1.21</ecNumber>
    </recommendedName>
</protein>
<feature type="binding site" evidence="9">
    <location>
        <begin position="16"/>
        <end position="23"/>
    </location>
    <ligand>
        <name>ATP</name>
        <dbReference type="ChEBI" id="CHEBI:30616"/>
    </ligand>
</feature>
<dbReference type="GO" id="GO:0008270">
    <property type="term" value="F:zinc ion binding"/>
    <property type="evidence" value="ECO:0007669"/>
    <property type="project" value="UniProtKB-UniRule"/>
</dbReference>
<dbReference type="EMBL" id="CP011125">
    <property type="protein sequence ID" value="AKF08613.1"/>
    <property type="molecule type" value="Genomic_DNA"/>
</dbReference>
<evidence type="ECO:0000256" key="9">
    <source>
        <dbReference type="HAMAP-Rule" id="MF_00124"/>
    </source>
</evidence>
<dbReference type="RefSeq" id="WP_053235736.1">
    <property type="nucleotide sequence ID" value="NZ_CP011125.1"/>
</dbReference>
<dbReference type="GO" id="GO:0005524">
    <property type="term" value="F:ATP binding"/>
    <property type="evidence" value="ECO:0007669"/>
    <property type="project" value="UniProtKB-UniRule"/>
</dbReference>
<dbReference type="InterPro" id="IPR001267">
    <property type="entry name" value="Thymidine_kinase"/>
</dbReference>
<dbReference type="InterPro" id="IPR020633">
    <property type="entry name" value="Thymidine_kinase_CS"/>
</dbReference>
<comment type="similarity">
    <text evidence="1 9 13">Belongs to the thymidine kinase family.</text>
</comment>
<keyword evidence="3 9" id="KW-0963">Cytoplasm</keyword>
<dbReference type="InterPro" id="IPR027417">
    <property type="entry name" value="P-loop_NTPase"/>
</dbReference>
<dbReference type="Proteomes" id="UP000034883">
    <property type="component" value="Chromosome"/>
</dbReference>
<dbReference type="NCBIfam" id="NF003296">
    <property type="entry name" value="PRK04296.1-1"/>
    <property type="match status" value="1"/>
</dbReference>
<dbReference type="Gene3D" id="3.30.60.20">
    <property type="match status" value="1"/>
</dbReference>
<evidence type="ECO:0000256" key="8">
    <source>
        <dbReference type="ARBA" id="ARBA00022840"/>
    </source>
</evidence>
<keyword evidence="7 9" id="KW-0418">Kinase</keyword>
<organism evidence="14 15">
    <name type="scientific">Sandaracinus amylolyticus</name>
    <dbReference type="NCBI Taxonomy" id="927083"/>
    <lineage>
        <taxon>Bacteria</taxon>
        <taxon>Pseudomonadati</taxon>
        <taxon>Myxococcota</taxon>
        <taxon>Polyangia</taxon>
        <taxon>Polyangiales</taxon>
        <taxon>Sandaracinaceae</taxon>
        <taxon>Sandaracinus</taxon>
    </lineage>
</organism>